<dbReference type="AlphaFoldDB" id="A0A368V5D0"/>
<sequence>MDSDLRNTPGTRFRLWPGLWMPGVVLGIGILVSVALANTLARTIADLGLEAYHARHQALVATIAARLQHTPGQQLPASLTSALATDLPEGLQLRIDTLARHTKQAVLELGNVDEPRDSEALRTELTLPGRHWMVTTTPSAGWIDRASNQARWQILTAGAGISVLAALLMLVACRRLAIRNARIRQQQAQLDRDQQQITNLQVEKSVLRHALNDSEARSRDLVRLGGAVIAELDHQGRIGFVSAQIADMLGRAPSDLTDQPFEQLVSEPDRSRFRESLDSARSEEDLTRTDLALIGAEDARPVRVCLRLKPIKDPVHGITGFRLSATPN</sequence>
<evidence type="ECO:0000313" key="5">
    <source>
        <dbReference type="Proteomes" id="UP000252795"/>
    </source>
</evidence>
<dbReference type="PROSITE" id="PS50112">
    <property type="entry name" value="PAS"/>
    <property type="match status" value="1"/>
</dbReference>
<keyword evidence="1" id="KW-0472">Membrane</keyword>
<feature type="transmembrane region" description="Helical" evidence="1">
    <location>
        <begin position="20"/>
        <end position="41"/>
    </location>
</feature>
<protein>
    <submittedName>
        <fullName evidence="4">PAS domain S-box-containing protein</fullName>
    </submittedName>
</protein>
<dbReference type="Proteomes" id="UP000252795">
    <property type="component" value="Unassembled WGS sequence"/>
</dbReference>
<dbReference type="GO" id="GO:0006355">
    <property type="term" value="P:regulation of DNA-templated transcription"/>
    <property type="evidence" value="ECO:0007669"/>
    <property type="project" value="InterPro"/>
</dbReference>
<dbReference type="CDD" id="cd00130">
    <property type="entry name" value="PAS"/>
    <property type="match status" value="1"/>
</dbReference>
<keyword evidence="1" id="KW-0812">Transmembrane</keyword>
<dbReference type="RefSeq" id="WP_113879318.1">
    <property type="nucleotide sequence ID" value="NZ_QNSA01000003.1"/>
</dbReference>
<evidence type="ECO:0000313" key="3">
    <source>
        <dbReference type="EMBL" id="RBP75460.1"/>
    </source>
</evidence>
<evidence type="ECO:0000313" key="6">
    <source>
        <dbReference type="Proteomes" id="UP000253065"/>
    </source>
</evidence>
<proteinExistence type="predicted"/>
<dbReference type="InterPro" id="IPR000014">
    <property type="entry name" value="PAS"/>
</dbReference>
<dbReference type="EMBL" id="QPJB01000003">
    <property type="protein sequence ID" value="RCW36269.1"/>
    <property type="molecule type" value="Genomic_DNA"/>
</dbReference>
<comment type="caution">
    <text evidence="4">The sequence shown here is derived from an EMBL/GenBank/DDBJ whole genome shotgun (WGS) entry which is preliminary data.</text>
</comment>
<keyword evidence="1" id="KW-1133">Transmembrane helix</keyword>
<dbReference type="SMART" id="SM00091">
    <property type="entry name" value="PAS"/>
    <property type="match status" value="1"/>
</dbReference>
<accession>A0A368V5D0</accession>
<evidence type="ECO:0000259" key="2">
    <source>
        <dbReference type="PROSITE" id="PS50112"/>
    </source>
</evidence>
<organism evidence="4 5">
    <name type="scientific">Marinobacter nauticus</name>
    <name type="common">Marinobacter hydrocarbonoclasticus</name>
    <name type="synonym">Marinobacter aquaeolei</name>
    <dbReference type="NCBI Taxonomy" id="2743"/>
    <lineage>
        <taxon>Bacteria</taxon>
        <taxon>Pseudomonadati</taxon>
        <taxon>Pseudomonadota</taxon>
        <taxon>Gammaproteobacteria</taxon>
        <taxon>Pseudomonadales</taxon>
        <taxon>Marinobacteraceae</taxon>
        <taxon>Marinobacter</taxon>
    </lineage>
</organism>
<evidence type="ECO:0000256" key="1">
    <source>
        <dbReference type="SAM" id="Phobius"/>
    </source>
</evidence>
<name>A0A368V5D0_MARNT</name>
<dbReference type="Gene3D" id="3.30.450.20">
    <property type="entry name" value="PAS domain"/>
    <property type="match status" value="1"/>
</dbReference>
<feature type="transmembrane region" description="Helical" evidence="1">
    <location>
        <begin position="152"/>
        <end position="172"/>
    </location>
</feature>
<dbReference type="InterPro" id="IPR013767">
    <property type="entry name" value="PAS_fold"/>
</dbReference>
<reference evidence="4 5" key="1">
    <citation type="submission" date="2018-07" db="EMBL/GenBank/DDBJ databases">
        <title>Freshwater and sediment microbial communities from various areas in North America, analyzing microbe dynamics in response to fracking.</title>
        <authorList>
            <person name="Lamendella R."/>
        </authorList>
    </citation>
    <scope>NUCLEOTIDE SEQUENCE [LARGE SCALE GENOMIC DNA]</scope>
    <source>
        <strain evidence="4 5">114E</strain>
        <strain evidence="3 6">114E_o</strain>
    </source>
</reference>
<dbReference type="NCBIfam" id="TIGR00229">
    <property type="entry name" value="sensory_box"/>
    <property type="match status" value="1"/>
</dbReference>
<dbReference type="Proteomes" id="UP000253065">
    <property type="component" value="Unassembled WGS sequence"/>
</dbReference>
<dbReference type="InterPro" id="IPR035965">
    <property type="entry name" value="PAS-like_dom_sf"/>
</dbReference>
<dbReference type="SUPFAM" id="SSF55785">
    <property type="entry name" value="PYP-like sensor domain (PAS domain)"/>
    <property type="match status" value="1"/>
</dbReference>
<dbReference type="Pfam" id="PF00989">
    <property type="entry name" value="PAS"/>
    <property type="match status" value="1"/>
</dbReference>
<dbReference type="EMBL" id="QNSA01000003">
    <property type="protein sequence ID" value="RBP75460.1"/>
    <property type="molecule type" value="Genomic_DNA"/>
</dbReference>
<evidence type="ECO:0000313" key="4">
    <source>
        <dbReference type="EMBL" id="RCW36269.1"/>
    </source>
</evidence>
<gene>
    <name evidence="4" type="ORF">DET51_10360</name>
    <name evidence="3" type="ORF">DET64_10360</name>
</gene>
<keyword evidence="6" id="KW-1185">Reference proteome</keyword>
<feature type="domain" description="PAS" evidence="2">
    <location>
        <begin position="214"/>
        <end position="284"/>
    </location>
</feature>